<keyword evidence="3" id="KW-1185">Reference proteome</keyword>
<evidence type="ECO:0000313" key="2">
    <source>
        <dbReference type="EMBL" id="BAU80811.1"/>
    </source>
</evidence>
<dbReference type="RefSeq" id="YP_009249462.1">
    <property type="nucleotide sequence ID" value="NC_029783.1"/>
</dbReference>
<keyword evidence="1 2" id="KW-0812">Transmembrane</keyword>
<accession>A0A160NTM9</accession>
<proteinExistence type="predicted"/>
<evidence type="ECO:0000256" key="1">
    <source>
        <dbReference type="SAM" id="Phobius"/>
    </source>
</evidence>
<keyword evidence="1" id="KW-0472">Membrane</keyword>
<feature type="transmembrane region" description="Helical" evidence="1">
    <location>
        <begin position="25"/>
        <end position="44"/>
    </location>
</feature>
<organism evidence="2">
    <name type="scientific">Grapevine leafroll-associated virus 13</name>
    <dbReference type="NCBI Taxonomy" id="1815581"/>
    <lineage>
        <taxon>Viruses</taxon>
        <taxon>Riboviria</taxon>
        <taxon>Orthornavirae</taxon>
        <taxon>Kitrinoviricota</taxon>
        <taxon>Alsuviricetes</taxon>
        <taxon>Martellivirales</taxon>
        <taxon>Closteroviridae</taxon>
        <taxon>Ampelovirus</taxon>
        <taxon>Ampelovirus tredecimvitis</taxon>
    </lineage>
</organism>
<dbReference type="KEGG" id="vg:29200772"/>
<name>A0A160NTM9_9CLOS</name>
<dbReference type="GeneID" id="29200772"/>
<dbReference type="EMBL" id="LC052212">
    <property type="protein sequence ID" value="BAU80811.1"/>
    <property type="molecule type" value="Genomic_RNA"/>
</dbReference>
<gene>
    <name evidence="2" type="primary">p7</name>
</gene>
<keyword evidence="1" id="KW-1133">Transmembrane helix</keyword>
<evidence type="ECO:0000313" key="3">
    <source>
        <dbReference type="Proteomes" id="UP000202842"/>
    </source>
</evidence>
<sequence>MRILWPLTQCNKGRSHSREGCENEVTLLVVLLVIITVVGLTMAFHKHICGMIDSNLARKLSRVKP</sequence>
<protein>
    <submittedName>
        <fullName evidence="2">Putative transmembrane protein</fullName>
    </submittedName>
</protein>
<reference evidence="2" key="1">
    <citation type="journal article" date="2016" name="Arch. Virol.">
        <title>Molecular characterization of a novel putative ampelovirus tentatively named grapevine leafroll-associated virus 13.</title>
        <authorList>
            <person name="Ito T."/>
            <person name="Nakaune R."/>
        </authorList>
    </citation>
    <scope>NUCLEOTIDE SEQUENCE [LARGE SCALE GENOMIC DNA]</scope>
    <source>
        <strain evidence="2">A177</strain>
    </source>
</reference>
<dbReference type="Proteomes" id="UP000202842">
    <property type="component" value="Segment"/>
</dbReference>